<dbReference type="GO" id="GO:0005868">
    <property type="term" value="C:cytoplasmic dynein complex"/>
    <property type="evidence" value="ECO:0007669"/>
    <property type="project" value="TreeGrafter"/>
</dbReference>
<protein>
    <recommendedName>
        <fullName evidence="3">Dynein light chain</fullName>
    </recommendedName>
</protein>
<dbReference type="InterPro" id="IPR037177">
    <property type="entry name" value="DLC_sf"/>
</dbReference>
<sequence length="449" mass="50479">MADRVTVLNTEMNKEMLEYAVETTREAFEKYNVETQVAEFIKKRLDEKYARSWHCVVGTWYGREVWETTGGFIAGQRFAFDTNASSGQVTNCLAEHSAHNIAENFSIKHDRFRASWDSSGRHSPQVSVNLMFYLNPHCTELDKNAHSHVDWVFTEDSSESLVYGVVQLNVLHRGRLMFQLVRCSRYRSVFFLKETTHKVSESDTVNLDTNGSAVTPFRCLATTPPEGSTRAGILTGCPSLDRGSREAEVGFEPRTFRSVNSRSNHLSHRVPWSSKLTVDRMAVTIVHVTRHSQIMKRRFTYRGSCISSDCSVTDEVNARIGKARVAFANLRHLWRQSSISLILNGHLACSGSGNETSSGLRQPLSQIQGSCALVSGNSSKDYLEPGVTIVHVTRHSQIMKRRFTYRGSCISSDCSVTDEVNARIGKARVAFANLRHLWRQSSISLILNG</sequence>
<dbReference type="InterPro" id="IPR001372">
    <property type="entry name" value="Dynein_light_chain_typ-1/2"/>
</dbReference>
<dbReference type="AlphaFoldDB" id="A0A8T1MZY7"/>
<evidence type="ECO:0008006" key="3">
    <source>
        <dbReference type="Google" id="ProtNLM"/>
    </source>
</evidence>
<reference evidence="1 2" key="1">
    <citation type="journal article" date="2018" name="Biotechnol. Adv.">
        <title>Improved genomic resources and new bioinformatic workflow for the carcinogenic parasite Clonorchis sinensis: Biotechnological implications.</title>
        <authorList>
            <person name="Wang D."/>
            <person name="Korhonen P.K."/>
            <person name="Gasser R.B."/>
            <person name="Young N.D."/>
        </authorList>
    </citation>
    <scope>NUCLEOTIDE SEQUENCE [LARGE SCALE GENOMIC DNA]</scope>
    <source>
        <strain evidence="1">Cs-k2</strain>
    </source>
</reference>
<dbReference type="OrthoDB" id="769138at2759"/>
<gene>
    <name evidence="1" type="ORF">CSKR_109227</name>
</gene>
<dbReference type="SMART" id="SM01375">
    <property type="entry name" value="Dynein_light"/>
    <property type="match status" value="1"/>
</dbReference>
<name>A0A8T1MZY7_CLOSI</name>
<dbReference type="GO" id="GO:0045505">
    <property type="term" value="F:dynein intermediate chain binding"/>
    <property type="evidence" value="ECO:0007669"/>
    <property type="project" value="TreeGrafter"/>
</dbReference>
<comment type="caution">
    <text evidence="1">The sequence shown here is derived from an EMBL/GenBank/DDBJ whole genome shotgun (WGS) entry which is preliminary data.</text>
</comment>
<dbReference type="Proteomes" id="UP000286415">
    <property type="component" value="Unassembled WGS sequence"/>
</dbReference>
<proteinExistence type="predicted"/>
<reference evidence="1 2" key="2">
    <citation type="journal article" date="2021" name="Genomics">
        <title>High-quality reference genome for Clonorchis sinensis.</title>
        <authorList>
            <person name="Young N.D."/>
            <person name="Stroehlein A.J."/>
            <person name="Kinkar L."/>
            <person name="Wang T."/>
            <person name="Sohn W.M."/>
            <person name="Chang B.C.H."/>
            <person name="Kaur P."/>
            <person name="Weisz D."/>
            <person name="Dudchenko O."/>
            <person name="Aiden E.L."/>
            <person name="Korhonen P.K."/>
            <person name="Gasser R.B."/>
        </authorList>
    </citation>
    <scope>NUCLEOTIDE SEQUENCE [LARGE SCALE GENOMIC DNA]</scope>
    <source>
        <strain evidence="1">Cs-k2</strain>
    </source>
</reference>
<feature type="non-terminal residue" evidence="1">
    <location>
        <position position="449"/>
    </location>
</feature>
<evidence type="ECO:0000313" key="2">
    <source>
        <dbReference type="Proteomes" id="UP000286415"/>
    </source>
</evidence>
<evidence type="ECO:0000313" key="1">
    <source>
        <dbReference type="EMBL" id="KAG5454321.1"/>
    </source>
</evidence>
<dbReference type="EMBL" id="NIRI02000010">
    <property type="protein sequence ID" value="KAG5454321.1"/>
    <property type="molecule type" value="Genomic_DNA"/>
</dbReference>
<dbReference type="PANTHER" id="PTHR11886">
    <property type="entry name" value="DYNEIN LIGHT CHAIN"/>
    <property type="match status" value="1"/>
</dbReference>
<dbReference type="Pfam" id="PF01221">
    <property type="entry name" value="Dynein_light"/>
    <property type="match status" value="1"/>
</dbReference>
<accession>A0A8T1MZY7</accession>
<dbReference type="PANTHER" id="PTHR11886:SF35">
    <property type="entry name" value="DYNEIN LIGHT CHAIN"/>
    <property type="match status" value="1"/>
</dbReference>
<dbReference type="Gene3D" id="3.30.740.10">
    <property type="entry name" value="Protein Inhibitor Of Neuronal Nitric Oxide Synthase"/>
    <property type="match status" value="1"/>
</dbReference>
<keyword evidence="2" id="KW-1185">Reference proteome</keyword>
<dbReference type="SUPFAM" id="SSF54648">
    <property type="entry name" value="DLC"/>
    <property type="match status" value="1"/>
</dbReference>
<organism evidence="1 2">
    <name type="scientific">Clonorchis sinensis</name>
    <name type="common">Chinese liver fluke</name>
    <dbReference type="NCBI Taxonomy" id="79923"/>
    <lineage>
        <taxon>Eukaryota</taxon>
        <taxon>Metazoa</taxon>
        <taxon>Spiralia</taxon>
        <taxon>Lophotrochozoa</taxon>
        <taxon>Platyhelminthes</taxon>
        <taxon>Trematoda</taxon>
        <taxon>Digenea</taxon>
        <taxon>Opisthorchiida</taxon>
        <taxon>Opisthorchiata</taxon>
        <taxon>Opisthorchiidae</taxon>
        <taxon>Clonorchis</taxon>
    </lineage>
</organism>
<dbReference type="GO" id="GO:0007017">
    <property type="term" value="P:microtubule-based process"/>
    <property type="evidence" value="ECO:0007669"/>
    <property type="project" value="InterPro"/>
</dbReference>